<feature type="transmembrane region" description="Helical" evidence="1">
    <location>
        <begin position="245"/>
        <end position="263"/>
    </location>
</feature>
<dbReference type="EMBL" id="JAVDXO010000003">
    <property type="protein sequence ID" value="MDR7306376.1"/>
    <property type="molecule type" value="Genomic_DNA"/>
</dbReference>
<keyword evidence="1" id="KW-0812">Transmembrane</keyword>
<accession>A0ABU1ZPA0</accession>
<dbReference type="InterPro" id="IPR018677">
    <property type="entry name" value="DUF2157"/>
</dbReference>
<name>A0ABU1ZPA0_9BURK</name>
<keyword evidence="1" id="KW-0472">Membrane</keyword>
<evidence type="ECO:0000313" key="4">
    <source>
        <dbReference type="Proteomes" id="UP001268089"/>
    </source>
</evidence>
<keyword evidence="1" id="KW-1133">Transmembrane helix</keyword>
<evidence type="ECO:0000256" key="1">
    <source>
        <dbReference type="SAM" id="Phobius"/>
    </source>
</evidence>
<feature type="transmembrane region" description="Helical" evidence="1">
    <location>
        <begin position="188"/>
        <end position="206"/>
    </location>
</feature>
<comment type="caution">
    <text evidence="3">The sequence shown here is derived from an EMBL/GenBank/DDBJ whole genome shotgun (WGS) entry which is preliminary data.</text>
</comment>
<proteinExistence type="predicted"/>
<feature type="transmembrane region" description="Helical" evidence="1">
    <location>
        <begin position="218"/>
        <end position="239"/>
    </location>
</feature>
<dbReference type="Proteomes" id="UP001268089">
    <property type="component" value="Unassembled WGS sequence"/>
</dbReference>
<feature type="transmembrane region" description="Helical" evidence="1">
    <location>
        <begin position="301"/>
        <end position="322"/>
    </location>
</feature>
<gene>
    <name evidence="3" type="ORF">J2X15_001659</name>
</gene>
<feature type="transmembrane region" description="Helical" evidence="1">
    <location>
        <begin position="270"/>
        <end position="289"/>
    </location>
</feature>
<dbReference type="RefSeq" id="WP_310341374.1">
    <property type="nucleotide sequence ID" value="NZ_JAVDXO010000003.1"/>
</dbReference>
<feature type="domain" description="DUF2157" evidence="2">
    <location>
        <begin position="12"/>
        <end position="149"/>
    </location>
</feature>
<protein>
    <submittedName>
        <fullName evidence="3">Membrane protein</fullName>
    </submittedName>
</protein>
<dbReference type="Pfam" id="PF09925">
    <property type="entry name" value="DUF2157"/>
    <property type="match status" value="1"/>
</dbReference>
<feature type="transmembrane region" description="Helical" evidence="1">
    <location>
        <begin position="101"/>
        <end position="119"/>
    </location>
</feature>
<feature type="transmembrane region" description="Helical" evidence="1">
    <location>
        <begin position="43"/>
        <end position="64"/>
    </location>
</feature>
<evidence type="ECO:0000259" key="2">
    <source>
        <dbReference type="Pfam" id="PF09925"/>
    </source>
</evidence>
<reference evidence="3 4" key="1">
    <citation type="submission" date="2023-07" db="EMBL/GenBank/DDBJ databases">
        <title>Sorghum-associated microbial communities from plants grown in Nebraska, USA.</title>
        <authorList>
            <person name="Schachtman D."/>
        </authorList>
    </citation>
    <scope>NUCLEOTIDE SEQUENCE [LARGE SCALE GENOMIC DNA]</scope>
    <source>
        <strain evidence="3 4">BE308</strain>
    </source>
</reference>
<keyword evidence="4" id="KW-1185">Reference proteome</keyword>
<evidence type="ECO:0000313" key="3">
    <source>
        <dbReference type="EMBL" id="MDR7306376.1"/>
    </source>
</evidence>
<sequence length="335" mass="36311">MNRHSLDTFCQQQQLDAEGVGLVLSLSGSRPDAPEWRRFLAQLLRGAGLGALGAGVLFFVAANWQDYGVLGRFVLLQSGLLFGVVVALWRAPPQRLGQAGLLLATLLTGAVLALFGQSYQTGADVHELFFTWAALSLPFALAGRSGALWALWWCVLNVGLALLCGWLGSGHVFWRLLDGWGIGHADLLMLPCLINFAAAAVFSAVANTRFVAAAPQWLVRLLSSFGMAYGTAACIDALSRSGNPGTPVMLVFLLICAAIAVLTWRRRRDVFNIALIAASWIAISTTWLIKTIQFHDVSAFFMVAFWLIGTSTAAGMLLMHWVRAWQVAAKREVHA</sequence>
<feature type="transmembrane region" description="Helical" evidence="1">
    <location>
        <begin position="149"/>
        <end position="168"/>
    </location>
</feature>
<feature type="transmembrane region" description="Helical" evidence="1">
    <location>
        <begin position="70"/>
        <end position="89"/>
    </location>
</feature>
<organism evidence="3 4">
    <name type="scientific">Rhodoferax saidenbachensis</name>
    <dbReference type="NCBI Taxonomy" id="1484693"/>
    <lineage>
        <taxon>Bacteria</taxon>
        <taxon>Pseudomonadati</taxon>
        <taxon>Pseudomonadota</taxon>
        <taxon>Betaproteobacteria</taxon>
        <taxon>Burkholderiales</taxon>
        <taxon>Comamonadaceae</taxon>
        <taxon>Rhodoferax</taxon>
    </lineage>
</organism>
<feature type="transmembrane region" description="Helical" evidence="1">
    <location>
        <begin position="125"/>
        <end position="142"/>
    </location>
</feature>